<name>A0A4Y3MCW9_9PROT</name>
<evidence type="ECO:0000313" key="1">
    <source>
        <dbReference type="EMBL" id="GEB04229.1"/>
    </source>
</evidence>
<sequence>MGRRRGRVFLAFGHEARKQGAQTVLENLGGDIADIRVQFGLADGMFAAAKTDFEKDARNRIGESRSGILR</sequence>
<dbReference type="EMBL" id="BJLY01000003">
    <property type="protein sequence ID" value="GEB04229.1"/>
    <property type="molecule type" value="Genomic_DNA"/>
</dbReference>
<reference evidence="1 2" key="1">
    <citation type="submission" date="2019-06" db="EMBL/GenBank/DDBJ databases">
        <title>Whole genome shotgun sequence of Gluconobacter roseus NBRC 3990.</title>
        <authorList>
            <person name="Hosoyama A."/>
            <person name="Uohara A."/>
            <person name="Ohji S."/>
            <person name="Ichikawa N."/>
        </authorList>
    </citation>
    <scope>NUCLEOTIDE SEQUENCE [LARGE SCALE GENOMIC DNA]</scope>
    <source>
        <strain evidence="1 2">NBRC 3990</strain>
    </source>
</reference>
<keyword evidence="2" id="KW-1185">Reference proteome</keyword>
<accession>A0A4Y3MCW9</accession>
<comment type="caution">
    <text evidence="1">The sequence shown here is derived from an EMBL/GenBank/DDBJ whole genome shotgun (WGS) entry which is preliminary data.</text>
</comment>
<dbReference type="AlphaFoldDB" id="A0A4Y3MCW9"/>
<evidence type="ECO:0000313" key="2">
    <source>
        <dbReference type="Proteomes" id="UP000320772"/>
    </source>
</evidence>
<gene>
    <name evidence="1" type="ORF">GRO01_18050</name>
</gene>
<proteinExistence type="predicted"/>
<organism evidence="1 2">
    <name type="scientific">Gluconobacter roseus NBRC 3990</name>
    <dbReference type="NCBI Taxonomy" id="1307950"/>
    <lineage>
        <taxon>Bacteria</taxon>
        <taxon>Pseudomonadati</taxon>
        <taxon>Pseudomonadota</taxon>
        <taxon>Alphaproteobacteria</taxon>
        <taxon>Acetobacterales</taxon>
        <taxon>Acetobacteraceae</taxon>
        <taxon>Gluconobacter</taxon>
    </lineage>
</organism>
<dbReference type="Proteomes" id="UP000320772">
    <property type="component" value="Unassembled WGS sequence"/>
</dbReference>
<protein>
    <submittedName>
        <fullName evidence="1">Uncharacterized protein</fullName>
    </submittedName>
</protein>